<dbReference type="Gene3D" id="3.40.50.10910">
    <property type="entry name" value="Amidohydrolase"/>
    <property type="match status" value="1"/>
</dbReference>
<dbReference type="RefSeq" id="WP_344415117.1">
    <property type="nucleotide sequence ID" value="NZ_BAAANN010000005.1"/>
</dbReference>
<dbReference type="SUPFAM" id="SSF51338">
    <property type="entry name" value="Composite domain of metallo-dependent hydrolases"/>
    <property type="match status" value="1"/>
</dbReference>
<name>A0ABN2QB70_9PSEU</name>
<evidence type="ECO:0000313" key="3">
    <source>
        <dbReference type="EMBL" id="GAA1948380.1"/>
    </source>
</evidence>
<evidence type="ECO:0000256" key="1">
    <source>
        <dbReference type="SAM" id="MobiDB-lite"/>
    </source>
</evidence>
<feature type="domain" description="Amidohydrolase-related" evidence="2">
    <location>
        <begin position="50"/>
        <end position="389"/>
    </location>
</feature>
<reference evidence="3 4" key="1">
    <citation type="journal article" date="2019" name="Int. J. Syst. Evol. Microbiol.">
        <title>The Global Catalogue of Microorganisms (GCM) 10K type strain sequencing project: providing services to taxonomists for standard genome sequencing and annotation.</title>
        <authorList>
            <consortium name="The Broad Institute Genomics Platform"/>
            <consortium name="The Broad Institute Genome Sequencing Center for Infectious Disease"/>
            <person name="Wu L."/>
            <person name="Ma J."/>
        </authorList>
    </citation>
    <scope>NUCLEOTIDE SEQUENCE [LARGE SCALE GENOMIC DNA]</scope>
    <source>
        <strain evidence="3 4">JCM 14545</strain>
    </source>
</reference>
<dbReference type="EMBL" id="BAAANN010000005">
    <property type="protein sequence ID" value="GAA1948380.1"/>
    <property type="molecule type" value="Genomic_DNA"/>
</dbReference>
<proteinExistence type="predicted"/>
<evidence type="ECO:0000259" key="2">
    <source>
        <dbReference type="Pfam" id="PF01979"/>
    </source>
</evidence>
<feature type="region of interest" description="Disordered" evidence="1">
    <location>
        <begin position="102"/>
        <end position="130"/>
    </location>
</feature>
<dbReference type="InterPro" id="IPR006680">
    <property type="entry name" value="Amidohydro-rel"/>
</dbReference>
<organism evidence="3 4">
    <name type="scientific">Amycolatopsis minnesotensis</name>
    <dbReference type="NCBI Taxonomy" id="337894"/>
    <lineage>
        <taxon>Bacteria</taxon>
        <taxon>Bacillati</taxon>
        <taxon>Actinomycetota</taxon>
        <taxon>Actinomycetes</taxon>
        <taxon>Pseudonocardiales</taxon>
        <taxon>Pseudonocardiaceae</taxon>
        <taxon>Amycolatopsis</taxon>
    </lineage>
</organism>
<dbReference type="Gene3D" id="3.30.110.90">
    <property type="entry name" value="Amidohydrolase"/>
    <property type="match status" value="1"/>
</dbReference>
<dbReference type="Proteomes" id="UP001501116">
    <property type="component" value="Unassembled WGS sequence"/>
</dbReference>
<dbReference type="PANTHER" id="PTHR43135">
    <property type="entry name" value="ALPHA-D-RIBOSE 1-METHYLPHOSPHONATE 5-TRIPHOSPHATE DIPHOSPHATASE"/>
    <property type="match status" value="1"/>
</dbReference>
<keyword evidence="4" id="KW-1185">Reference proteome</keyword>
<accession>A0ABN2QB70</accession>
<sequence length="398" mass="41752">MNRFVITGARVFDGEDLLGVVDVEVAGERIASVAGRRPEGVELVDGTGATLVPGLIDAHTHTDAESLRHALRFGITTEFDMLSIPERMIPLRRTAAESSDLADVRSPSIGLTPADGHPHQLRKGEGDPAWPTATRVEEIPAFVEARIVEGADYLKVLVEDGHLFGSSLPSLAPELVAATVREGHARGKMVLAHAMTVETANQVVDAGVDGLTHLFFDRPHTGELIEKIAAGTFVIPTLTVIASITGAGAGAELAEDPRVHSKLAPAWLENLSGAMATSPRENFDHALEALAALHRAGVDVLAGTDAAHLGAPGTAHGASLHDELRLLVLAGLTPTEALRAATSVPARRFGLDDRGRIKPGLRADLVLIAGDPTTAIGDTLSVQRVWRGGTPAPMPTAI</sequence>
<protein>
    <submittedName>
        <fullName evidence="3">Amidohydrolase family protein</fullName>
    </submittedName>
</protein>
<dbReference type="Gene3D" id="1.20.58.520">
    <property type="entry name" value="Amidohydrolase"/>
    <property type="match status" value="1"/>
</dbReference>
<evidence type="ECO:0000313" key="4">
    <source>
        <dbReference type="Proteomes" id="UP001501116"/>
    </source>
</evidence>
<dbReference type="PANTHER" id="PTHR43135:SF3">
    <property type="entry name" value="ALPHA-D-RIBOSE 1-METHYLPHOSPHONATE 5-TRIPHOSPHATE DIPHOSPHATASE"/>
    <property type="match status" value="1"/>
</dbReference>
<dbReference type="InterPro" id="IPR011059">
    <property type="entry name" value="Metal-dep_hydrolase_composite"/>
</dbReference>
<dbReference type="InterPro" id="IPR051781">
    <property type="entry name" value="Metallo-dep_Hydrolase"/>
</dbReference>
<dbReference type="InterPro" id="IPR032466">
    <property type="entry name" value="Metal_Hydrolase"/>
</dbReference>
<feature type="compositionally biased region" description="Basic and acidic residues" evidence="1">
    <location>
        <begin position="116"/>
        <end position="126"/>
    </location>
</feature>
<dbReference type="Gene3D" id="2.30.40.10">
    <property type="entry name" value="Urease, subunit C, domain 1"/>
    <property type="match status" value="1"/>
</dbReference>
<dbReference type="SUPFAM" id="SSF51556">
    <property type="entry name" value="Metallo-dependent hydrolases"/>
    <property type="match status" value="1"/>
</dbReference>
<comment type="caution">
    <text evidence="3">The sequence shown here is derived from an EMBL/GenBank/DDBJ whole genome shotgun (WGS) entry which is preliminary data.</text>
</comment>
<dbReference type="Pfam" id="PF01979">
    <property type="entry name" value="Amidohydro_1"/>
    <property type="match status" value="1"/>
</dbReference>
<gene>
    <name evidence="3" type="ORF">GCM10009754_15920</name>
</gene>